<comment type="caution">
    <text evidence="1">The sequence shown here is derived from an EMBL/GenBank/DDBJ whole genome shotgun (WGS) entry which is preliminary data.</text>
</comment>
<evidence type="ECO:0000313" key="1">
    <source>
        <dbReference type="EMBL" id="RKS82752.1"/>
    </source>
</evidence>
<dbReference type="RefSeq" id="WP_121303148.1">
    <property type="nucleotide sequence ID" value="NZ_RBWW01000001.1"/>
</dbReference>
<gene>
    <name evidence="1" type="ORF">BDK61_2069</name>
</gene>
<dbReference type="Proteomes" id="UP000268233">
    <property type="component" value="Unassembled WGS sequence"/>
</dbReference>
<sequence>MVTTQSYPQERIARELLTQNRPLFLGVDGKGAAHYWDSYEFTVAVVAVDGQAETVELSETPFETLAEWCEYTRGERGWDIGPHVGGSLIDDLVQAVNA</sequence>
<dbReference type="EMBL" id="RBWW01000001">
    <property type="protein sequence ID" value="RKS82752.1"/>
    <property type="molecule type" value="Genomic_DNA"/>
</dbReference>
<evidence type="ECO:0000313" key="2">
    <source>
        <dbReference type="Proteomes" id="UP000268233"/>
    </source>
</evidence>
<keyword evidence="2" id="KW-1185">Reference proteome</keyword>
<name>A0A495R669_9EURY</name>
<protein>
    <submittedName>
        <fullName evidence="1">Uncharacterized protein</fullName>
    </submittedName>
</protein>
<accession>A0A495R669</accession>
<dbReference type="AlphaFoldDB" id="A0A495R669"/>
<proteinExistence type="predicted"/>
<organism evidence="1 2">
    <name type="scientific">Haloarcula quadrata</name>
    <dbReference type="NCBI Taxonomy" id="182779"/>
    <lineage>
        <taxon>Archaea</taxon>
        <taxon>Methanobacteriati</taxon>
        <taxon>Methanobacteriota</taxon>
        <taxon>Stenosarchaea group</taxon>
        <taxon>Halobacteria</taxon>
        <taxon>Halobacteriales</taxon>
        <taxon>Haloarculaceae</taxon>
        <taxon>Haloarcula</taxon>
    </lineage>
</organism>
<reference evidence="1 2" key="1">
    <citation type="submission" date="2018-10" db="EMBL/GenBank/DDBJ databases">
        <title>Genomic Encyclopedia of Archaeal and Bacterial Type Strains, Phase II (KMG-II): from individual species to whole genera.</title>
        <authorList>
            <person name="Goeker M."/>
        </authorList>
    </citation>
    <scope>NUCLEOTIDE SEQUENCE [LARGE SCALE GENOMIC DNA]</scope>
    <source>
        <strain evidence="1 2">DSM 11927</strain>
    </source>
</reference>